<evidence type="ECO:0000313" key="2">
    <source>
        <dbReference type="EMBL" id="RGD56335.1"/>
    </source>
</evidence>
<dbReference type="EMBL" id="QVIG01000002">
    <property type="protein sequence ID" value="RGD56335.1"/>
    <property type="molecule type" value="Genomic_DNA"/>
</dbReference>
<keyword evidence="1" id="KW-1133">Transmembrane helix</keyword>
<evidence type="ECO:0000256" key="1">
    <source>
        <dbReference type="SAM" id="Phobius"/>
    </source>
</evidence>
<gene>
    <name evidence="2" type="ORF">DR950_37330</name>
</gene>
<comment type="caution">
    <text evidence="2">The sequence shown here is derived from an EMBL/GenBank/DDBJ whole genome shotgun (WGS) entry which is preliminary data.</text>
</comment>
<keyword evidence="1" id="KW-0812">Transmembrane</keyword>
<proteinExistence type="predicted"/>
<feature type="transmembrane region" description="Helical" evidence="1">
    <location>
        <begin position="139"/>
        <end position="158"/>
    </location>
</feature>
<keyword evidence="3" id="KW-1185">Reference proteome</keyword>
<name>A0A372ZM77_9ACTN</name>
<evidence type="ECO:0000313" key="3">
    <source>
        <dbReference type="Proteomes" id="UP000263377"/>
    </source>
</evidence>
<accession>A0A372ZM77</accession>
<feature type="transmembrane region" description="Helical" evidence="1">
    <location>
        <begin position="91"/>
        <end position="108"/>
    </location>
</feature>
<dbReference type="Proteomes" id="UP000263377">
    <property type="component" value="Unassembled WGS sequence"/>
</dbReference>
<keyword evidence="1" id="KW-0472">Membrane</keyword>
<protein>
    <submittedName>
        <fullName evidence="2">DUF2269 domain-containing protein</fullName>
    </submittedName>
</protein>
<sequence length="185" mass="19669">MTPAARKRLVVLHITASVSWLALMLCLLTLAVTALTAVGAGDADRLRTAYRAMGLLGDVLILPLSLLTFLSGVALGLGTSWGLFRYYWVSTKFWLTLGAMAASVFALSDRLHDAVRVVDAHPTGPITAADLGFVRYNTVIVPAVALSLYLFTVVLSVYKPWGRRKTKAGAAAADARRGRIPGAGA</sequence>
<feature type="transmembrane region" description="Helical" evidence="1">
    <location>
        <begin position="60"/>
        <end position="84"/>
    </location>
</feature>
<dbReference type="AlphaFoldDB" id="A0A372ZM77"/>
<organism evidence="2 3">
    <name type="scientific">Kitasatospora xanthocidica</name>
    <dbReference type="NCBI Taxonomy" id="83382"/>
    <lineage>
        <taxon>Bacteria</taxon>
        <taxon>Bacillati</taxon>
        <taxon>Actinomycetota</taxon>
        <taxon>Actinomycetes</taxon>
        <taxon>Kitasatosporales</taxon>
        <taxon>Streptomycetaceae</taxon>
        <taxon>Kitasatospora</taxon>
    </lineage>
</organism>
<reference evidence="2 3" key="1">
    <citation type="submission" date="2018-08" db="EMBL/GenBank/DDBJ databases">
        <title>Diversity &amp; Physiological Properties of Lignin-Decomposing Actinobacteria from Soil.</title>
        <authorList>
            <person name="Roh S.G."/>
            <person name="Kim S.B."/>
        </authorList>
    </citation>
    <scope>NUCLEOTIDE SEQUENCE [LARGE SCALE GENOMIC DNA]</scope>
    <source>
        <strain evidence="2 3">MMS17-GH009</strain>
    </source>
</reference>